<dbReference type="EMBL" id="JAGIZQ010000005">
    <property type="protein sequence ID" value="KAH6627806.1"/>
    <property type="molecule type" value="Genomic_DNA"/>
</dbReference>
<evidence type="ECO:0000313" key="2">
    <source>
        <dbReference type="Proteomes" id="UP000724584"/>
    </source>
</evidence>
<protein>
    <submittedName>
        <fullName evidence="1">Uncharacterized protein</fullName>
    </submittedName>
</protein>
<organism evidence="1 2">
    <name type="scientific">Chaetomium tenue</name>
    <dbReference type="NCBI Taxonomy" id="1854479"/>
    <lineage>
        <taxon>Eukaryota</taxon>
        <taxon>Fungi</taxon>
        <taxon>Dikarya</taxon>
        <taxon>Ascomycota</taxon>
        <taxon>Pezizomycotina</taxon>
        <taxon>Sordariomycetes</taxon>
        <taxon>Sordariomycetidae</taxon>
        <taxon>Sordariales</taxon>
        <taxon>Chaetomiaceae</taxon>
        <taxon>Chaetomium</taxon>
    </lineage>
</organism>
<comment type="caution">
    <text evidence="1">The sequence shown here is derived from an EMBL/GenBank/DDBJ whole genome shotgun (WGS) entry which is preliminary data.</text>
</comment>
<sequence length="118" mass="12664">MRTFLFLLGSGAAGKFAVCDNTIMASGTAFISSTHLLPPFFDRQGATTASSSFFRPLLPASRRTLATYIAIVVAGRNNVCLVLSRTEKLSGQWDLLEGKRITTLLVLSHLTKATSGNV</sequence>
<reference evidence="1 2" key="1">
    <citation type="journal article" date="2021" name="Nat. Commun.">
        <title>Genetic determinants of endophytism in the Arabidopsis root mycobiome.</title>
        <authorList>
            <person name="Mesny F."/>
            <person name="Miyauchi S."/>
            <person name="Thiergart T."/>
            <person name="Pickel B."/>
            <person name="Atanasova L."/>
            <person name="Karlsson M."/>
            <person name="Huettel B."/>
            <person name="Barry K.W."/>
            <person name="Haridas S."/>
            <person name="Chen C."/>
            <person name="Bauer D."/>
            <person name="Andreopoulos W."/>
            <person name="Pangilinan J."/>
            <person name="LaButti K."/>
            <person name="Riley R."/>
            <person name="Lipzen A."/>
            <person name="Clum A."/>
            <person name="Drula E."/>
            <person name="Henrissat B."/>
            <person name="Kohler A."/>
            <person name="Grigoriev I.V."/>
            <person name="Martin F.M."/>
            <person name="Hacquard S."/>
        </authorList>
    </citation>
    <scope>NUCLEOTIDE SEQUENCE [LARGE SCALE GENOMIC DNA]</scope>
    <source>
        <strain evidence="1 2">MPI-SDFR-AT-0079</strain>
    </source>
</reference>
<name>A0ACB7P3K4_9PEZI</name>
<dbReference type="Proteomes" id="UP000724584">
    <property type="component" value="Unassembled WGS sequence"/>
</dbReference>
<evidence type="ECO:0000313" key="1">
    <source>
        <dbReference type="EMBL" id="KAH6627806.1"/>
    </source>
</evidence>
<accession>A0ACB7P3K4</accession>
<gene>
    <name evidence="1" type="ORF">F5144DRAFT_284871</name>
</gene>
<proteinExistence type="predicted"/>
<keyword evidence="2" id="KW-1185">Reference proteome</keyword>